<dbReference type="InterPro" id="IPR010197">
    <property type="entry name" value="OSBS/NAAAR"/>
</dbReference>
<dbReference type="GO" id="GO:0043748">
    <property type="term" value="F:O-succinylbenzoate synthase activity"/>
    <property type="evidence" value="ECO:0007669"/>
    <property type="project" value="UniProtKB-EC"/>
</dbReference>
<comment type="pathway">
    <text evidence="7">Quinol/quinone metabolism; menaquinone biosynthesis.</text>
</comment>
<dbReference type="SFLD" id="SFLDF00009">
    <property type="entry name" value="o-succinylbenzoate_synthase"/>
    <property type="match status" value="1"/>
</dbReference>
<comment type="catalytic activity">
    <reaction evidence="7">
        <text>(1R,6R)-6-hydroxy-2-succinyl-cyclohexa-2,4-diene-1-carboxylate = 2-succinylbenzoate + H2O</text>
        <dbReference type="Rhea" id="RHEA:10196"/>
        <dbReference type="ChEBI" id="CHEBI:15377"/>
        <dbReference type="ChEBI" id="CHEBI:18325"/>
        <dbReference type="ChEBI" id="CHEBI:58689"/>
        <dbReference type="EC" id="4.2.1.113"/>
    </reaction>
</comment>
<dbReference type="InterPro" id="IPR013341">
    <property type="entry name" value="Mandelate_racemase_N_dom"/>
</dbReference>
<dbReference type="CDD" id="cd03317">
    <property type="entry name" value="NAAAR"/>
    <property type="match status" value="1"/>
</dbReference>
<evidence type="ECO:0000313" key="9">
    <source>
        <dbReference type="EMBL" id="WAA10890.1"/>
    </source>
</evidence>
<dbReference type="InterPro" id="IPR047585">
    <property type="entry name" value="MenC"/>
</dbReference>
<feature type="domain" description="Mandelate racemase/muconate lactonizing enzyme C-terminal" evidence="8">
    <location>
        <begin position="148"/>
        <end position="240"/>
    </location>
</feature>
<feature type="binding site" evidence="7">
    <location>
        <position position="244"/>
    </location>
    <ligand>
        <name>Mg(2+)</name>
        <dbReference type="ChEBI" id="CHEBI:18420"/>
    </ligand>
</feature>
<evidence type="ECO:0000256" key="6">
    <source>
        <dbReference type="ARBA" id="ARBA00029491"/>
    </source>
</evidence>
<dbReference type="Gene3D" id="3.20.20.120">
    <property type="entry name" value="Enolase-like C-terminal domain"/>
    <property type="match status" value="1"/>
</dbReference>
<keyword evidence="5 7" id="KW-0456">Lyase</keyword>
<evidence type="ECO:0000256" key="2">
    <source>
        <dbReference type="ARBA" id="ARBA00022428"/>
    </source>
</evidence>
<protein>
    <recommendedName>
        <fullName evidence="6 7">o-succinylbenzoate synthase</fullName>
        <shortName evidence="7">OSB synthase</shortName>
        <shortName evidence="7">OSBS</shortName>
        <ecNumber evidence="6 7">4.2.1.113</ecNumber>
    </recommendedName>
    <alternativeName>
        <fullName evidence="7">4-(2'-carboxyphenyl)-4-oxybutyric acid synthase</fullName>
    </alternativeName>
    <alternativeName>
        <fullName evidence="7">o-succinylbenzoic acid synthase</fullName>
    </alternativeName>
</protein>
<dbReference type="GO" id="GO:0000287">
    <property type="term" value="F:magnesium ion binding"/>
    <property type="evidence" value="ECO:0007669"/>
    <property type="project" value="UniProtKB-UniRule"/>
</dbReference>
<feature type="active site" description="Proton acceptor" evidence="7">
    <location>
        <position position="268"/>
    </location>
</feature>
<dbReference type="HAMAP" id="MF_01933">
    <property type="entry name" value="MenC_2"/>
    <property type="match status" value="1"/>
</dbReference>
<organism evidence="9 10">
    <name type="scientific">Fervidibacillus albus</name>
    <dbReference type="NCBI Taxonomy" id="2980026"/>
    <lineage>
        <taxon>Bacteria</taxon>
        <taxon>Bacillati</taxon>
        <taxon>Bacillota</taxon>
        <taxon>Bacilli</taxon>
        <taxon>Bacillales</taxon>
        <taxon>Bacillaceae</taxon>
        <taxon>Fervidibacillus</taxon>
    </lineage>
</organism>
<comment type="pathway">
    <text evidence="7">Quinol/quinone metabolism; 1,4-dihydroxy-2-naphthoate biosynthesis; 1,4-dihydroxy-2-naphthoate from chorismate: step 4/7.</text>
</comment>
<dbReference type="KEGG" id="faf:OE104_06135"/>
<dbReference type="PANTHER" id="PTHR48073:SF5">
    <property type="entry name" value="O-SUCCINYLBENZOATE SYNTHASE"/>
    <property type="match status" value="1"/>
</dbReference>
<dbReference type="EMBL" id="CP106878">
    <property type="protein sequence ID" value="WAA10890.1"/>
    <property type="molecule type" value="Genomic_DNA"/>
</dbReference>
<dbReference type="AlphaFoldDB" id="A0A9E8RVP2"/>
<feature type="binding site" evidence="7">
    <location>
        <position position="219"/>
    </location>
    <ligand>
        <name>Mg(2+)</name>
        <dbReference type="ChEBI" id="CHEBI:18420"/>
    </ligand>
</feature>
<keyword evidence="2 7" id="KW-0474">Menaquinone biosynthesis</keyword>
<comment type="similarity">
    <text evidence="7">Belongs to the mandelate racemase/muconate lactonizing enzyme family. MenC type 2 subfamily.</text>
</comment>
<dbReference type="InterPro" id="IPR036849">
    <property type="entry name" value="Enolase-like_C_sf"/>
</dbReference>
<dbReference type="GO" id="GO:0009234">
    <property type="term" value="P:menaquinone biosynthetic process"/>
    <property type="evidence" value="ECO:0007669"/>
    <property type="project" value="UniProtKB-UniRule"/>
</dbReference>
<dbReference type="Proteomes" id="UP001164718">
    <property type="component" value="Chromosome"/>
</dbReference>
<dbReference type="SUPFAM" id="SSF51604">
    <property type="entry name" value="Enolase C-terminal domain-like"/>
    <property type="match status" value="1"/>
</dbReference>
<evidence type="ECO:0000256" key="5">
    <source>
        <dbReference type="ARBA" id="ARBA00023239"/>
    </source>
</evidence>
<dbReference type="Gene3D" id="3.30.390.10">
    <property type="entry name" value="Enolase-like, N-terminal domain"/>
    <property type="match status" value="1"/>
</dbReference>
<name>A0A9E8RVP2_9BACI</name>
<keyword evidence="4 7" id="KW-0460">Magnesium</keyword>
<dbReference type="InterPro" id="IPR013342">
    <property type="entry name" value="Mandelate_racemase_C"/>
</dbReference>
<reference evidence="9" key="1">
    <citation type="submission" date="2022-09" db="EMBL/GenBank/DDBJ databases">
        <title>Complete Genomes of Fervidibacillus albus and Fervidibacillus halotolerans isolated from tidal flat sediments.</title>
        <authorList>
            <person name="Kwon K.K."/>
            <person name="Yang S.-H."/>
            <person name="Park M.J."/>
            <person name="Oh H.-M."/>
        </authorList>
    </citation>
    <scope>NUCLEOTIDE SEQUENCE</scope>
    <source>
        <strain evidence="9">MEBiC13591</strain>
    </source>
</reference>
<proteinExistence type="inferred from homology"/>
<comment type="function">
    <text evidence="7">Converts 2-succinyl-6-hydroxy-2,4-cyclohexadiene-1-carboxylate (SHCHC) to 2-succinylbenzoate (OSB).</text>
</comment>
<dbReference type="InterPro" id="IPR029017">
    <property type="entry name" value="Enolase-like_N"/>
</dbReference>
<dbReference type="SUPFAM" id="SSF54826">
    <property type="entry name" value="Enolase N-terminal domain-like"/>
    <property type="match status" value="1"/>
</dbReference>
<dbReference type="PANTHER" id="PTHR48073">
    <property type="entry name" value="O-SUCCINYLBENZOATE SYNTHASE-RELATED"/>
    <property type="match status" value="1"/>
</dbReference>
<dbReference type="SMART" id="SM00922">
    <property type="entry name" value="MR_MLE"/>
    <property type="match status" value="1"/>
</dbReference>
<feature type="active site" description="Proton donor" evidence="7">
    <location>
        <position position="169"/>
    </location>
</feature>
<dbReference type="NCBIfam" id="TIGR01928">
    <property type="entry name" value="menC_lowGC_arch"/>
    <property type="match status" value="1"/>
</dbReference>
<accession>A0A9E8RVP2</accession>
<dbReference type="RefSeq" id="WP_275418699.1">
    <property type="nucleotide sequence ID" value="NZ_CP106878.1"/>
</dbReference>
<evidence type="ECO:0000259" key="8">
    <source>
        <dbReference type="SMART" id="SM00922"/>
    </source>
</evidence>
<comment type="cofactor">
    <cofactor evidence="1 7">
        <name>a divalent metal cation</name>
        <dbReference type="ChEBI" id="CHEBI:60240"/>
    </cofactor>
</comment>
<dbReference type="InterPro" id="IPR029065">
    <property type="entry name" value="Enolase_C-like"/>
</dbReference>
<gene>
    <name evidence="7 9" type="primary">menC</name>
    <name evidence="9" type="ORF">OE104_06135</name>
</gene>
<evidence type="ECO:0000256" key="7">
    <source>
        <dbReference type="HAMAP-Rule" id="MF_01933"/>
    </source>
</evidence>
<dbReference type="Pfam" id="PF02746">
    <property type="entry name" value="MR_MLE_N"/>
    <property type="match status" value="1"/>
</dbReference>
<evidence type="ECO:0000313" key="10">
    <source>
        <dbReference type="Proteomes" id="UP001164718"/>
    </source>
</evidence>
<dbReference type="EC" id="4.2.1.113" evidence="6 7"/>
<evidence type="ECO:0000256" key="4">
    <source>
        <dbReference type="ARBA" id="ARBA00022842"/>
    </source>
</evidence>
<evidence type="ECO:0000256" key="1">
    <source>
        <dbReference type="ARBA" id="ARBA00001968"/>
    </source>
</evidence>
<dbReference type="GO" id="GO:0016854">
    <property type="term" value="F:racemase and epimerase activity"/>
    <property type="evidence" value="ECO:0007669"/>
    <property type="project" value="UniProtKB-ARBA"/>
</dbReference>
<dbReference type="SFLD" id="SFLDG00180">
    <property type="entry name" value="muconate_cycloisomerase"/>
    <property type="match status" value="1"/>
</dbReference>
<dbReference type="SFLD" id="SFLDS00001">
    <property type="entry name" value="Enolase"/>
    <property type="match status" value="1"/>
</dbReference>
<keyword evidence="10" id="KW-1185">Reference proteome</keyword>
<feature type="binding site" evidence="7">
    <location>
        <position position="194"/>
    </location>
    <ligand>
        <name>Mg(2+)</name>
        <dbReference type="ChEBI" id="CHEBI:18420"/>
    </ligand>
</feature>
<evidence type="ECO:0000256" key="3">
    <source>
        <dbReference type="ARBA" id="ARBA00022723"/>
    </source>
</evidence>
<keyword evidence="3 7" id="KW-0479">Metal-binding</keyword>
<sequence length="378" mass="43269">MKDVLMQINEIRLHRLRMHLKQPFLTSFGTISEKEFFIIEVIDDHGTIGYGESVAFTTPWYTEETVKTVEHIMEQFLIPLVFQQSFHHPMEVAKRFHTVKGNPMAKAALETALWDLYAKRTKKPLWEMIGGIRSEVEVGVSIGIQPSIKTLLDKIDAYLQEGYRRVKLKVKPGHDIDVLKHVRQAFPTVPLMVDANSAYTLNDLHHLKKFDEFQLLMIEQPFGEREFLEHAELQTVLDTPICLDESIRCLDDVKLATKLGSGKIFNVKIGRIGGLTEAIHIHQFSKENNIPLWCGGMFESGIGRALNISLASLEQFLLPGDISASNRYWDADIIKPEITHKKGKIAVSERPGIGFHISYREMERHLVERKTFKNKNIS</sequence>
<dbReference type="Pfam" id="PF13378">
    <property type="entry name" value="MR_MLE_C"/>
    <property type="match status" value="1"/>
</dbReference>